<comment type="cofactor">
    <cofactor evidence="1">
        <name>Zn(2+)</name>
        <dbReference type="ChEBI" id="CHEBI:29105"/>
    </cofactor>
</comment>
<dbReference type="KEGG" id="mrr:Moror_7579"/>
<evidence type="ECO:0000256" key="3">
    <source>
        <dbReference type="ARBA" id="ARBA00022723"/>
    </source>
</evidence>
<keyword evidence="3" id="KW-0479">Metal-binding</keyword>
<accession>V2WTK2</accession>
<sequence>MMTSSDSHDQPVRWLDAHQTLAMSLPPPAPNQAYCDVSALESGLVQLPTAAFIDDGEPGDVPIGPSLSFLLCNTKNNKTVVFDLGIRKDWENYPPAVVQRIHDFFGVDVPQDVSESLIKGGMESSDVDYVCLSHVHFDHVGDTRPFNKATFLVGGPSKGLLTPGYPADPNAYFASDLLPIDRTRFLDTYGPDWKPLGPFPRALDFYGDGSLYITDAAGHLPGHINIVARTSADGGWILLGGDSAHNWRLITGESKISTCSHAHAGGCAHFDKEASEENLARMRAFMNLPKTRIILGHDIPWYEKNKDGPAFWPGKIPSF</sequence>
<dbReference type="InterPro" id="IPR036866">
    <property type="entry name" value="RibonucZ/Hydroxyglut_hydro"/>
</dbReference>
<dbReference type="SUPFAM" id="SSF56281">
    <property type="entry name" value="Metallo-hydrolase/oxidoreductase"/>
    <property type="match status" value="1"/>
</dbReference>
<keyword evidence="4" id="KW-0378">Hydrolase</keyword>
<dbReference type="Proteomes" id="UP000017559">
    <property type="component" value="Unassembled WGS sequence"/>
</dbReference>
<dbReference type="InterPro" id="IPR001279">
    <property type="entry name" value="Metallo-B-lactamas"/>
</dbReference>
<evidence type="ECO:0000256" key="2">
    <source>
        <dbReference type="ARBA" id="ARBA00007749"/>
    </source>
</evidence>
<dbReference type="CDD" id="cd07730">
    <property type="entry name" value="metallo-hydrolase-like_MBL-fold"/>
    <property type="match status" value="1"/>
</dbReference>
<gene>
    <name evidence="7" type="ORF">Moror_7579</name>
</gene>
<dbReference type="EMBL" id="AWSO01001420">
    <property type="protein sequence ID" value="ESK83891.1"/>
    <property type="molecule type" value="Genomic_DNA"/>
</dbReference>
<dbReference type="Gene3D" id="3.60.15.10">
    <property type="entry name" value="Ribonuclease Z/Hydroxyacylglutathione hydrolase-like"/>
    <property type="match status" value="1"/>
</dbReference>
<organism evidence="7 8">
    <name type="scientific">Moniliophthora roreri (strain MCA 2997)</name>
    <name type="common">Cocoa frosty pod rot fungus</name>
    <name type="synonym">Crinipellis roreri</name>
    <dbReference type="NCBI Taxonomy" id="1381753"/>
    <lineage>
        <taxon>Eukaryota</taxon>
        <taxon>Fungi</taxon>
        <taxon>Dikarya</taxon>
        <taxon>Basidiomycota</taxon>
        <taxon>Agaricomycotina</taxon>
        <taxon>Agaricomycetes</taxon>
        <taxon>Agaricomycetidae</taxon>
        <taxon>Agaricales</taxon>
        <taxon>Marasmiineae</taxon>
        <taxon>Marasmiaceae</taxon>
        <taxon>Moniliophthora</taxon>
    </lineage>
</organism>
<comment type="similarity">
    <text evidence="2">Belongs to the metallo-beta-lactamase superfamily.</text>
</comment>
<keyword evidence="5" id="KW-0862">Zinc</keyword>
<dbReference type="InterPro" id="IPR051013">
    <property type="entry name" value="MBL_superfamily_lactonases"/>
</dbReference>
<evidence type="ECO:0000256" key="5">
    <source>
        <dbReference type="ARBA" id="ARBA00022833"/>
    </source>
</evidence>
<name>V2WTK2_MONRO</name>
<dbReference type="PANTHER" id="PTHR42978:SF2">
    <property type="entry name" value="102 KBASES UNSTABLE REGION: FROM 1 TO 119443"/>
    <property type="match status" value="1"/>
</dbReference>
<dbReference type="GO" id="GO:0016787">
    <property type="term" value="F:hydrolase activity"/>
    <property type="evidence" value="ECO:0007669"/>
    <property type="project" value="UniProtKB-KW"/>
</dbReference>
<evidence type="ECO:0000256" key="1">
    <source>
        <dbReference type="ARBA" id="ARBA00001947"/>
    </source>
</evidence>
<evidence type="ECO:0000256" key="4">
    <source>
        <dbReference type="ARBA" id="ARBA00022801"/>
    </source>
</evidence>
<protein>
    <recommendedName>
        <fullName evidence="6">Metallo-beta-lactamase domain-containing protein</fullName>
    </recommendedName>
</protein>
<dbReference type="OrthoDB" id="10250730at2759"/>
<evidence type="ECO:0000313" key="7">
    <source>
        <dbReference type="EMBL" id="ESK83891.1"/>
    </source>
</evidence>
<reference evidence="7 8" key="1">
    <citation type="journal article" date="2014" name="BMC Genomics">
        <title>Genome and secretome analysis of the hemibiotrophic fungal pathogen, Moniliophthora roreri, which causes frosty pod rot disease of cacao: mechanisms of the biotrophic and necrotrophic phases.</title>
        <authorList>
            <person name="Meinhardt L.W."/>
            <person name="Costa G.G.L."/>
            <person name="Thomazella D.P.T."/>
            <person name="Teixeira P.J.P.L."/>
            <person name="Carazzolle M.F."/>
            <person name="Schuster S.C."/>
            <person name="Carlson J.E."/>
            <person name="Guiltinan M.J."/>
            <person name="Mieczkowski P."/>
            <person name="Farmer A."/>
            <person name="Ramaraj T."/>
            <person name="Crozier J."/>
            <person name="Davis R.E."/>
            <person name="Shao J."/>
            <person name="Melnick R.L."/>
            <person name="Pereira G.A.G."/>
            <person name="Bailey B.A."/>
        </authorList>
    </citation>
    <scope>NUCLEOTIDE SEQUENCE [LARGE SCALE GENOMIC DNA]</scope>
    <source>
        <strain evidence="7 8">MCA 2997</strain>
    </source>
</reference>
<dbReference type="HOGENOM" id="CLU_030571_1_1_1"/>
<proteinExistence type="inferred from homology"/>
<dbReference type="PANTHER" id="PTHR42978">
    <property type="entry name" value="QUORUM-QUENCHING LACTONASE YTNP-RELATED-RELATED"/>
    <property type="match status" value="1"/>
</dbReference>
<dbReference type="Pfam" id="PF00753">
    <property type="entry name" value="Lactamase_B"/>
    <property type="match status" value="1"/>
</dbReference>
<feature type="domain" description="Metallo-beta-lactamase" evidence="6">
    <location>
        <begin position="65"/>
        <end position="297"/>
    </location>
</feature>
<keyword evidence="8" id="KW-1185">Reference proteome</keyword>
<dbReference type="AlphaFoldDB" id="V2WTK2"/>
<evidence type="ECO:0000313" key="8">
    <source>
        <dbReference type="Proteomes" id="UP000017559"/>
    </source>
</evidence>
<dbReference type="GO" id="GO:0046872">
    <property type="term" value="F:metal ion binding"/>
    <property type="evidence" value="ECO:0007669"/>
    <property type="project" value="UniProtKB-KW"/>
</dbReference>
<comment type="caution">
    <text evidence="7">The sequence shown here is derived from an EMBL/GenBank/DDBJ whole genome shotgun (WGS) entry which is preliminary data.</text>
</comment>
<dbReference type="SMART" id="SM00849">
    <property type="entry name" value="Lactamase_B"/>
    <property type="match status" value="1"/>
</dbReference>
<evidence type="ECO:0000259" key="6">
    <source>
        <dbReference type="SMART" id="SM00849"/>
    </source>
</evidence>